<dbReference type="GO" id="GO:0050661">
    <property type="term" value="F:NADP binding"/>
    <property type="evidence" value="ECO:0007669"/>
    <property type="project" value="InterPro"/>
</dbReference>
<dbReference type="InterPro" id="IPR013785">
    <property type="entry name" value="Aldolase_TIM"/>
</dbReference>
<dbReference type="AlphaFoldDB" id="A0A166VK28"/>
<dbReference type="SUPFAM" id="SSF51395">
    <property type="entry name" value="FMN-linked oxidoreductases"/>
    <property type="match status" value="1"/>
</dbReference>
<accession>A0A166VK28</accession>
<sequence length="266" mass="28847">MSIPDIENIAAKGVPYFTPAQGLLSGTAIVPQPSSKDVPLLFKPLTIHGVTCQNRIFLSPLCQYSAEDGHLTAWHQAHLGGIFTRGPGLTILEATAVVPEGRITPHDAGLWADSQIAPLKSIIDFAHSQSQKVGIQLAHTGRKASCIAPWLSGGVTATAAVGGWPENVYAPSLMQWGEGYPHPKEASVAYIQSVVEAFAVSAKRAVQAGIDVIEICAQRPWPREQQVHGPIRRQLREPHMPHHRAGRCRLRRDSPRHAPLPSHLCK</sequence>
<evidence type="ECO:0000256" key="3">
    <source>
        <dbReference type="ARBA" id="ARBA00022643"/>
    </source>
</evidence>
<dbReference type="Proteomes" id="UP000076532">
    <property type="component" value="Unassembled WGS sequence"/>
</dbReference>
<evidence type="ECO:0000256" key="4">
    <source>
        <dbReference type="ARBA" id="ARBA00022857"/>
    </source>
</evidence>
<evidence type="ECO:0000256" key="1">
    <source>
        <dbReference type="ARBA" id="ARBA00001917"/>
    </source>
</evidence>
<evidence type="ECO:0000256" key="6">
    <source>
        <dbReference type="SAM" id="MobiDB-lite"/>
    </source>
</evidence>
<feature type="domain" description="NADH:flavin oxidoreductase/NADH oxidase N-terminal" evidence="7">
    <location>
        <begin position="41"/>
        <end position="217"/>
    </location>
</feature>
<dbReference type="PANTHER" id="PTHR43303:SF4">
    <property type="entry name" value="NADPH DEHYDROGENASE C23G7.10C-RELATED"/>
    <property type="match status" value="1"/>
</dbReference>
<dbReference type="GO" id="GO:0010181">
    <property type="term" value="F:FMN binding"/>
    <property type="evidence" value="ECO:0007669"/>
    <property type="project" value="InterPro"/>
</dbReference>
<gene>
    <name evidence="8" type="ORF">FIBSPDRAFT_848089</name>
</gene>
<dbReference type="STRING" id="436010.A0A166VK28"/>
<keyword evidence="2" id="KW-0285">Flavoprotein</keyword>
<dbReference type="Pfam" id="PF00724">
    <property type="entry name" value="Oxidored_FMN"/>
    <property type="match status" value="1"/>
</dbReference>
<evidence type="ECO:0000256" key="5">
    <source>
        <dbReference type="ARBA" id="ARBA00023002"/>
    </source>
</evidence>
<organism evidence="8 9">
    <name type="scientific">Athelia psychrophila</name>
    <dbReference type="NCBI Taxonomy" id="1759441"/>
    <lineage>
        <taxon>Eukaryota</taxon>
        <taxon>Fungi</taxon>
        <taxon>Dikarya</taxon>
        <taxon>Basidiomycota</taxon>
        <taxon>Agaricomycotina</taxon>
        <taxon>Agaricomycetes</taxon>
        <taxon>Agaricomycetidae</taxon>
        <taxon>Atheliales</taxon>
        <taxon>Atheliaceae</taxon>
        <taxon>Athelia</taxon>
    </lineage>
</organism>
<reference evidence="8 9" key="1">
    <citation type="journal article" date="2016" name="Mol. Biol. Evol.">
        <title>Comparative Genomics of Early-Diverging Mushroom-Forming Fungi Provides Insights into the Origins of Lignocellulose Decay Capabilities.</title>
        <authorList>
            <person name="Nagy L.G."/>
            <person name="Riley R."/>
            <person name="Tritt A."/>
            <person name="Adam C."/>
            <person name="Daum C."/>
            <person name="Floudas D."/>
            <person name="Sun H."/>
            <person name="Yadav J.S."/>
            <person name="Pangilinan J."/>
            <person name="Larsson K.H."/>
            <person name="Matsuura K."/>
            <person name="Barry K."/>
            <person name="Labutti K."/>
            <person name="Kuo R."/>
            <person name="Ohm R.A."/>
            <person name="Bhattacharya S.S."/>
            <person name="Shirouzu T."/>
            <person name="Yoshinaga Y."/>
            <person name="Martin F.M."/>
            <person name="Grigoriev I.V."/>
            <person name="Hibbett D.S."/>
        </authorList>
    </citation>
    <scope>NUCLEOTIDE SEQUENCE [LARGE SCALE GENOMIC DNA]</scope>
    <source>
        <strain evidence="8 9">CBS 109695</strain>
    </source>
</reference>
<dbReference type="PANTHER" id="PTHR43303">
    <property type="entry name" value="NADPH DEHYDROGENASE C23G7.10C-RELATED"/>
    <property type="match status" value="1"/>
</dbReference>
<evidence type="ECO:0000313" key="9">
    <source>
        <dbReference type="Proteomes" id="UP000076532"/>
    </source>
</evidence>
<dbReference type="InterPro" id="IPR044152">
    <property type="entry name" value="YqjM-like"/>
</dbReference>
<dbReference type="InterPro" id="IPR001155">
    <property type="entry name" value="OxRdtase_FMN_N"/>
</dbReference>
<proteinExistence type="predicted"/>
<keyword evidence="3" id="KW-0288">FMN</keyword>
<dbReference type="OrthoDB" id="72788at2759"/>
<feature type="compositionally biased region" description="Basic residues" evidence="6">
    <location>
        <begin position="241"/>
        <end position="250"/>
    </location>
</feature>
<protein>
    <submittedName>
        <fullName evidence="8">FMN-linked oxidoreductase</fullName>
    </submittedName>
</protein>
<feature type="region of interest" description="Disordered" evidence="6">
    <location>
        <begin position="226"/>
        <end position="266"/>
    </location>
</feature>
<name>A0A166VK28_9AGAM</name>
<keyword evidence="9" id="KW-1185">Reference proteome</keyword>
<dbReference type="GO" id="GO:0003959">
    <property type="term" value="F:NADPH dehydrogenase activity"/>
    <property type="evidence" value="ECO:0007669"/>
    <property type="project" value="InterPro"/>
</dbReference>
<evidence type="ECO:0000256" key="2">
    <source>
        <dbReference type="ARBA" id="ARBA00022630"/>
    </source>
</evidence>
<dbReference type="EMBL" id="KV417484">
    <property type="protein sequence ID" value="KZP32810.1"/>
    <property type="molecule type" value="Genomic_DNA"/>
</dbReference>
<keyword evidence="5" id="KW-0560">Oxidoreductase</keyword>
<dbReference type="Gene3D" id="3.20.20.70">
    <property type="entry name" value="Aldolase class I"/>
    <property type="match status" value="1"/>
</dbReference>
<evidence type="ECO:0000259" key="7">
    <source>
        <dbReference type="Pfam" id="PF00724"/>
    </source>
</evidence>
<comment type="cofactor">
    <cofactor evidence="1">
        <name>FMN</name>
        <dbReference type="ChEBI" id="CHEBI:58210"/>
    </cofactor>
</comment>
<keyword evidence="4" id="KW-0521">NADP</keyword>
<evidence type="ECO:0000313" key="8">
    <source>
        <dbReference type="EMBL" id="KZP32810.1"/>
    </source>
</evidence>